<gene>
    <name evidence="7" type="ORF">R2Q92_07415</name>
</gene>
<dbReference type="InterPro" id="IPR002543">
    <property type="entry name" value="FtsK_dom"/>
</dbReference>
<dbReference type="SUPFAM" id="SSF52540">
    <property type="entry name" value="P-loop containing nucleoside triphosphate hydrolases"/>
    <property type="match status" value="2"/>
</dbReference>
<dbReference type="InterPro" id="IPR050206">
    <property type="entry name" value="FtsK/SpoIIIE/SftA"/>
</dbReference>
<dbReference type="Proteomes" id="UP001291912">
    <property type="component" value="Unassembled WGS sequence"/>
</dbReference>
<keyword evidence="5" id="KW-1133">Transmembrane helix</keyword>
<name>A0ABU5N6E3_9MICO</name>
<dbReference type="EMBL" id="JAWJYN010000001">
    <property type="protein sequence ID" value="MDZ8161666.1"/>
    <property type="molecule type" value="Genomic_DNA"/>
</dbReference>
<protein>
    <submittedName>
        <fullName evidence="7">FtsK/SpoIIIE domain-containing protein</fullName>
    </submittedName>
</protein>
<feature type="binding site" evidence="3">
    <location>
        <begin position="352"/>
        <end position="359"/>
    </location>
    <ligand>
        <name>ATP</name>
        <dbReference type="ChEBI" id="CHEBI:30616"/>
    </ligand>
</feature>
<dbReference type="PANTHER" id="PTHR22683:SF1">
    <property type="entry name" value="TYPE VII SECRETION SYSTEM PROTEIN ESSC"/>
    <property type="match status" value="1"/>
</dbReference>
<feature type="domain" description="FtsK" evidence="6">
    <location>
        <begin position="334"/>
        <end position="517"/>
    </location>
</feature>
<evidence type="ECO:0000256" key="3">
    <source>
        <dbReference type="PROSITE-ProRule" id="PRU00289"/>
    </source>
</evidence>
<keyword evidence="8" id="KW-1185">Reference proteome</keyword>
<dbReference type="CDD" id="cd01127">
    <property type="entry name" value="TrwB_TraG_TraD_VirD4"/>
    <property type="match status" value="1"/>
</dbReference>
<sequence length="922" mass="98415">MILPTPAVTPRRGGLPILASIAPIAGAIMIWAVTGHVLALWLAALGPLIAVASFLDHLRTVRRDRKAFETRSRTAREEARLRMRARHDTERALAWRRHPDLARLTRGDDEVWRRSAAREAVLVVGRGDMPSAVRITGGGDSAEESELRAESGRLTDVPVTTPLEGGIAVGGPPMLAAAVVRTLALQLCLIHPPGRLHLATGVSEEHGWAHGLPHRGDAERVVAVLAPGETARTDATFVIARVDETVPPPFACTVRLTVPSPARALFDDEAGHREVVPELFDLSQCVDIVSVLAQRARQMPEAAQPVPVDLGRLLDRDPTRPPGALTAVFATLGGSDLPIDLVEDGPHAVVAGMTGSGKSELLLSWITALCARHDTSEVVFLLADFKGGTAFDALAGLAHVAGVVTDLDGDGADRAIRSLRAEIRFREGELARCGARDVSDERVRVPRLVIVVDEFAALLGEHPELHTVFTDIAARGRALGMHLVLGTQRIAGVVREALLANCPLRISLRVSDRGDSRAVIGTEEAARLPGGRDGAGVAMVRRAADATPQRVRVALSSSAVIARVADRDAGPTPRRIWCPPLPERVALDDAPLAAEAGEPGRGELTLGLADLPAQQRQCRATVGFGDRSLLVLGRAGCGRTTAATLLASQADRAEWLGPDRERAWDDLLRIASDPPPRGTVIVIDDADALIGRLPADYAAEAVAHLEALVRDAAHHGHLVVLTARRLSGPLARATELFSRRLVLATSGRGEHVTLGGDPSDYLPEQPPGRGTLDGTRVQVALGPTPTQAVRSSPDLWRPPRGVSGVVAPHGPGVRSAMSRWRDDGVRVLMVDEAGSRPAETEADRTVLVGDPERWQRNWRTLAEIRGEHDLVIEASCAAEFRTLTGDRTLPPLCEPGAARAWLLRCGGPPRRVTLSDPEGYPA</sequence>
<dbReference type="Pfam" id="PF01580">
    <property type="entry name" value="FtsK_SpoIIIE"/>
    <property type="match status" value="1"/>
</dbReference>
<keyword evidence="5" id="KW-0472">Membrane</keyword>
<feature type="region of interest" description="Disordered" evidence="4">
    <location>
        <begin position="785"/>
        <end position="810"/>
    </location>
</feature>
<evidence type="ECO:0000259" key="6">
    <source>
        <dbReference type="PROSITE" id="PS50901"/>
    </source>
</evidence>
<evidence type="ECO:0000313" key="7">
    <source>
        <dbReference type="EMBL" id="MDZ8161666.1"/>
    </source>
</evidence>
<evidence type="ECO:0000256" key="4">
    <source>
        <dbReference type="SAM" id="MobiDB-lite"/>
    </source>
</evidence>
<dbReference type="PANTHER" id="PTHR22683">
    <property type="entry name" value="SPORULATION PROTEIN RELATED"/>
    <property type="match status" value="1"/>
</dbReference>
<evidence type="ECO:0000256" key="1">
    <source>
        <dbReference type="ARBA" id="ARBA00022741"/>
    </source>
</evidence>
<dbReference type="PROSITE" id="PS50901">
    <property type="entry name" value="FTSK"/>
    <property type="match status" value="1"/>
</dbReference>
<evidence type="ECO:0000256" key="2">
    <source>
        <dbReference type="ARBA" id="ARBA00022840"/>
    </source>
</evidence>
<dbReference type="Gene3D" id="3.40.50.300">
    <property type="entry name" value="P-loop containing nucleotide triphosphate hydrolases"/>
    <property type="match status" value="3"/>
</dbReference>
<dbReference type="InterPro" id="IPR003593">
    <property type="entry name" value="AAA+_ATPase"/>
</dbReference>
<accession>A0ABU5N6E3</accession>
<organism evidence="7 8">
    <name type="scientific">Microbacterium aquimaris</name>
    <dbReference type="NCBI Taxonomy" id="459816"/>
    <lineage>
        <taxon>Bacteria</taxon>
        <taxon>Bacillati</taxon>
        <taxon>Actinomycetota</taxon>
        <taxon>Actinomycetes</taxon>
        <taxon>Micrococcales</taxon>
        <taxon>Microbacteriaceae</taxon>
        <taxon>Microbacterium</taxon>
    </lineage>
</organism>
<reference evidence="7 8" key="1">
    <citation type="submission" date="2023-10" db="EMBL/GenBank/DDBJ databases">
        <title>Microbacterium xanthum sp. nov., isolated from seaweed.</title>
        <authorList>
            <person name="Lee S.D."/>
        </authorList>
    </citation>
    <scope>NUCLEOTIDE SEQUENCE [LARGE SCALE GENOMIC DNA]</scope>
    <source>
        <strain evidence="7 8">KCTC 19124</strain>
    </source>
</reference>
<proteinExistence type="predicted"/>
<dbReference type="SMART" id="SM00382">
    <property type="entry name" value="AAA"/>
    <property type="match status" value="2"/>
</dbReference>
<keyword evidence="5" id="KW-0812">Transmembrane</keyword>
<feature type="transmembrane region" description="Helical" evidence="5">
    <location>
        <begin position="12"/>
        <end position="32"/>
    </location>
</feature>
<comment type="caution">
    <text evidence="7">The sequence shown here is derived from an EMBL/GenBank/DDBJ whole genome shotgun (WGS) entry which is preliminary data.</text>
</comment>
<evidence type="ECO:0000313" key="8">
    <source>
        <dbReference type="Proteomes" id="UP001291912"/>
    </source>
</evidence>
<evidence type="ECO:0000256" key="5">
    <source>
        <dbReference type="SAM" id="Phobius"/>
    </source>
</evidence>
<dbReference type="InterPro" id="IPR027417">
    <property type="entry name" value="P-loop_NTPase"/>
</dbReference>
<keyword evidence="1 3" id="KW-0547">Nucleotide-binding</keyword>
<dbReference type="RefSeq" id="WP_194425154.1">
    <property type="nucleotide sequence ID" value="NZ_BAAAPT010000001.1"/>
</dbReference>
<keyword evidence="2 3" id="KW-0067">ATP-binding</keyword>